<dbReference type="EMBL" id="QGKX02001290">
    <property type="protein sequence ID" value="KAF3537376.1"/>
    <property type="molecule type" value="Genomic_DNA"/>
</dbReference>
<evidence type="ECO:0000313" key="3">
    <source>
        <dbReference type="Proteomes" id="UP000712600"/>
    </source>
</evidence>
<reference evidence="2" key="1">
    <citation type="submission" date="2019-12" db="EMBL/GenBank/DDBJ databases">
        <title>Genome sequencing and annotation of Brassica cretica.</title>
        <authorList>
            <person name="Studholme D.J."/>
            <person name="Sarris P."/>
        </authorList>
    </citation>
    <scope>NUCLEOTIDE SEQUENCE</scope>
    <source>
        <strain evidence="2">PFS-109/04</strain>
        <tissue evidence="2">Leaf</tissue>
    </source>
</reference>
<name>A0A8S9Q6I1_BRACR</name>
<sequence>MTSLRERLLKASDNGSWTTDPRQQNTHRLTRRRGKLDRMHQPIRPFGELDRASPTRQTGELDRASRPTRLFGELDRKCSLTRPFGELDQSACLRPVLVAPPPPLGLDQTFSCFISIGVTIGTLRFKNRKNSFSRITFGLIE</sequence>
<feature type="compositionally biased region" description="Polar residues" evidence="1">
    <location>
        <begin position="13"/>
        <end position="27"/>
    </location>
</feature>
<comment type="caution">
    <text evidence="2">The sequence shown here is derived from an EMBL/GenBank/DDBJ whole genome shotgun (WGS) entry which is preliminary data.</text>
</comment>
<dbReference type="AlphaFoldDB" id="A0A8S9Q6I1"/>
<feature type="region of interest" description="Disordered" evidence="1">
    <location>
        <begin position="1"/>
        <end position="65"/>
    </location>
</feature>
<protein>
    <submittedName>
        <fullName evidence="2">Uncharacterized protein</fullName>
    </submittedName>
</protein>
<evidence type="ECO:0000313" key="2">
    <source>
        <dbReference type="EMBL" id="KAF3537376.1"/>
    </source>
</evidence>
<gene>
    <name evidence="2" type="ORF">F2Q69_00023257</name>
</gene>
<accession>A0A8S9Q6I1</accession>
<feature type="compositionally biased region" description="Basic and acidic residues" evidence="1">
    <location>
        <begin position="1"/>
        <end position="10"/>
    </location>
</feature>
<organism evidence="2 3">
    <name type="scientific">Brassica cretica</name>
    <name type="common">Mustard</name>
    <dbReference type="NCBI Taxonomy" id="69181"/>
    <lineage>
        <taxon>Eukaryota</taxon>
        <taxon>Viridiplantae</taxon>
        <taxon>Streptophyta</taxon>
        <taxon>Embryophyta</taxon>
        <taxon>Tracheophyta</taxon>
        <taxon>Spermatophyta</taxon>
        <taxon>Magnoliopsida</taxon>
        <taxon>eudicotyledons</taxon>
        <taxon>Gunneridae</taxon>
        <taxon>Pentapetalae</taxon>
        <taxon>rosids</taxon>
        <taxon>malvids</taxon>
        <taxon>Brassicales</taxon>
        <taxon>Brassicaceae</taxon>
        <taxon>Brassiceae</taxon>
        <taxon>Brassica</taxon>
    </lineage>
</organism>
<feature type="compositionally biased region" description="Basic and acidic residues" evidence="1">
    <location>
        <begin position="47"/>
        <end position="65"/>
    </location>
</feature>
<dbReference type="Proteomes" id="UP000712600">
    <property type="component" value="Unassembled WGS sequence"/>
</dbReference>
<evidence type="ECO:0000256" key="1">
    <source>
        <dbReference type="SAM" id="MobiDB-lite"/>
    </source>
</evidence>
<proteinExistence type="predicted"/>